<dbReference type="Pfam" id="PF01904">
    <property type="entry name" value="DUF72"/>
    <property type="match status" value="1"/>
</dbReference>
<dbReference type="Gene3D" id="3.20.20.410">
    <property type="entry name" value="Protein of unknown function UPF0759"/>
    <property type="match status" value="1"/>
</dbReference>
<protein>
    <recommendedName>
        <fullName evidence="3">DUF72 domain-containing protein</fullName>
    </recommendedName>
</protein>
<evidence type="ECO:0000313" key="1">
    <source>
        <dbReference type="EMBL" id="CAF0691895.1"/>
    </source>
</evidence>
<dbReference type="InterPro" id="IPR036520">
    <property type="entry name" value="UPF0759_sf"/>
</dbReference>
<evidence type="ECO:0008006" key="3">
    <source>
        <dbReference type="Google" id="ProtNLM"/>
    </source>
</evidence>
<proteinExistence type="predicted"/>
<dbReference type="RefSeq" id="WP_174582739.1">
    <property type="nucleotide sequence ID" value="NZ_CAJNOB010000003.1"/>
</dbReference>
<dbReference type="AlphaFoldDB" id="A0A8J2FNE2"/>
<comment type="caution">
    <text evidence="1">The sequence shown here is derived from an EMBL/GenBank/DDBJ whole genome shotgun (WGS) entry which is preliminary data.</text>
</comment>
<keyword evidence="2" id="KW-1185">Reference proteome</keyword>
<dbReference type="InterPro" id="IPR002763">
    <property type="entry name" value="DUF72"/>
</dbReference>
<sequence>MSKIFIGTASWTDPTLLESGWYPPEVSTAEERLRYYARSFSLVEVDATFYALPSLRNVQAWVNRTPAGFRFDVKAFRAFTQHWIPPESLPRDLRSEVGSPPRETGWYLEELGSDVQEELWRRFVTALEPLRAGAKLGVLLFQFPPWFVCRSIHRTWVERCVDRLQGFSLAIEFRHKSWWEGVRGRETLRWERELGVVNVVVDEPQGFPSSVPAVWEATSHHFAMVRLHGRNRETWVKKGLSTAAERFKYLYTEEELGALIDPILRLSHQVTETHVIFNNCYRDYGVRNASQCQEILTRVLHQSDKTGQA</sequence>
<name>A0A8J2FNE2_9BACT</name>
<dbReference type="PANTHER" id="PTHR30348:SF13">
    <property type="entry name" value="UPF0759 PROTEIN YUNF"/>
    <property type="match status" value="1"/>
</dbReference>
<dbReference type="Proteomes" id="UP000663859">
    <property type="component" value="Unassembled WGS sequence"/>
</dbReference>
<dbReference type="SUPFAM" id="SSF117396">
    <property type="entry name" value="TM1631-like"/>
    <property type="match status" value="1"/>
</dbReference>
<evidence type="ECO:0000313" key="2">
    <source>
        <dbReference type="Proteomes" id="UP000663859"/>
    </source>
</evidence>
<organism evidence="1 2">
    <name type="scientific">Candidatus Methylacidithermus pantelleriae</name>
    <dbReference type="NCBI Taxonomy" id="2744239"/>
    <lineage>
        <taxon>Bacteria</taxon>
        <taxon>Pseudomonadati</taxon>
        <taxon>Verrucomicrobiota</taxon>
        <taxon>Methylacidiphilae</taxon>
        <taxon>Methylacidiphilales</taxon>
        <taxon>Methylacidiphilaceae</taxon>
        <taxon>Candidatus Methylacidithermus</taxon>
    </lineage>
</organism>
<gene>
    <name evidence="1" type="ORF">MPNT_110015</name>
</gene>
<dbReference type="EMBL" id="CAJNOB010000003">
    <property type="protein sequence ID" value="CAF0691895.1"/>
    <property type="molecule type" value="Genomic_DNA"/>
</dbReference>
<accession>A0A8J2FNE2</accession>
<dbReference type="PANTHER" id="PTHR30348">
    <property type="entry name" value="UNCHARACTERIZED PROTEIN YECE"/>
    <property type="match status" value="1"/>
</dbReference>
<reference evidence="1" key="1">
    <citation type="submission" date="2021-02" db="EMBL/GenBank/DDBJ databases">
        <authorList>
            <person name="Cremers G."/>
            <person name="Picone N."/>
        </authorList>
    </citation>
    <scope>NUCLEOTIDE SEQUENCE</scope>
    <source>
        <strain evidence="1">PQ17</strain>
    </source>
</reference>